<proteinExistence type="predicted"/>
<dbReference type="NCBIfam" id="TIGR00254">
    <property type="entry name" value="GGDEF"/>
    <property type="match status" value="1"/>
</dbReference>
<dbReference type="GO" id="GO:0005886">
    <property type="term" value="C:plasma membrane"/>
    <property type="evidence" value="ECO:0007669"/>
    <property type="project" value="TreeGrafter"/>
</dbReference>
<dbReference type="Proteomes" id="UP000578112">
    <property type="component" value="Unassembled WGS sequence"/>
</dbReference>
<dbReference type="InterPro" id="IPR000160">
    <property type="entry name" value="GGDEF_dom"/>
</dbReference>
<reference evidence="2 3" key="1">
    <citation type="submission" date="2020-08" db="EMBL/GenBank/DDBJ databases">
        <title>Sequencing the genomes of 1000 actinobacteria strains.</title>
        <authorList>
            <person name="Klenk H.-P."/>
        </authorList>
    </citation>
    <scope>NUCLEOTIDE SEQUENCE [LARGE SCALE GENOMIC DNA]</scope>
    <source>
        <strain evidence="2 3">DSM 43149</strain>
    </source>
</reference>
<dbReference type="SUPFAM" id="SSF48452">
    <property type="entry name" value="TPR-like"/>
    <property type="match status" value="2"/>
</dbReference>
<accession>A0A7W7MPV5</accession>
<evidence type="ECO:0000259" key="1">
    <source>
        <dbReference type="PROSITE" id="PS50887"/>
    </source>
</evidence>
<evidence type="ECO:0000313" key="2">
    <source>
        <dbReference type="EMBL" id="MBB4762112.1"/>
    </source>
</evidence>
<dbReference type="InterPro" id="IPR043128">
    <property type="entry name" value="Rev_trsase/Diguanyl_cyclase"/>
</dbReference>
<dbReference type="EMBL" id="JACHNH010000001">
    <property type="protein sequence ID" value="MBB4762112.1"/>
    <property type="molecule type" value="Genomic_DNA"/>
</dbReference>
<dbReference type="SMART" id="SM00267">
    <property type="entry name" value="GGDEF"/>
    <property type="match status" value="1"/>
</dbReference>
<dbReference type="InterPro" id="IPR029787">
    <property type="entry name" value="Nucleotide_cyclase"/>
</dbReference>
<dbReference type="AlphaFoldDB" id="A0A7W7MPV5"/>
<dbReference type="Gene3D" id="3.30.70.270">
    <property type="match status" value="1"/>
</dbReference>
<dbReference type="InterPro" id="IPR011990">
    <property type="entry name" value="TPR-like_helical_dom_sf"/>
</dbReference>
<dbReference type="CDD" id="cd01949">
    <property type="entry name" value="GGDEF"/>
    <property type="match status" value="1"/>
</dbReference>
<dbReference type="PROSITE" id="PS50887">
    <property type="entry name" value="GGDEF"/>
    <property type="match status" value="1"/>
</dbReference>
<evidence type="ECO:0000313" key="3">
    <source>
        <dbReference type="Proteomes" id="UP000578112"/>
    </source>
</evidence>
<protein>
    <submittedName>
        <fullName evidence="2">Diguanylate cyclase (GGDEF)-like protein</fullName>
    </submittedName>
</protein>
<dbReference type="Gene3D" id="1.25.40.10">
    <property type="entry name" value="Tetratricopeptide repeat domain"/>
    <property type="match status" value="2"/>
</dbReference>
<dbReference type="SUPFAM" id="SSF55073">
    <property type="entry name" value="Nucleotide cyclase"/>
    <property type="match status" value="1"/>
</dbReference>
<name>A0A7W7MPV5_9ACTN</name>
<keyword evidence="3" id="KW-1185">Reference proteome</keyword>
<feature type="domain" description="GGDEF" evidence="1">
    <location>
        <begin position="381"/>
        <end position="513"/>
    </location>
</feature>
<dbReference type="GO" id="GO:0043709">
    <property type="term" value="P:cell adhesion involved in single-species biofilm formation"/>
    <property type="evidence" value="ECO:0007669"/>
    <property type="project" value="TreeGrafter"/>
</dbReference>
<dbReference type="Pfam" id="PF00990">
    <property type="entry name" value="GGDEF"/>
    <property type="match status" value="1"/>
</dbReference>
<dbReference type="GO" id="GO:1902201">
    <property type="term" value="P:negative regulation of bacterial-type flagellum-dependent cell motility"/>
    <property type="evidence" value="ECO:0007669"/>
    <property type="project" value="TreeGrafter"/>
</dbReference>
<sequence>MSEASIAGRDLDAELTALEDRFGADTETVLARSEQIELAARALPDEAVQVRARLLQANMHRRAGDVARAARMCWEANSWADERAHRPLLARSHQMLSAVYDNLGDTATGLEHALRAVEFLDDDTPPRLRAVMLVKLADDLAMAGSPDAARERYRQAEEIALGLADTAMLVTVLNNFAYAEYLAGDFERAWAAMERLRETTDRAGQRLTPDAVDTLARIEIALGRHGDAARTARANVAEQAAGGGDDIDSMAEFLLTLAVAQRHLGDTAQAQDSLDECAVLCRERDLAGIGVRVLQEQAELHAARGEFARAFAAHKEYHAAEQRLVSRERAAQARTRHAMFETAEARREAERFREQARRDPLTGLHNRRYVDEQLPALLARTPAVVAIADLDHFKRINDQCSHQIGDRVLVAVAGLLLEAAAAPGFAARLGGEEFLVVIAGPDDAGAALRLDELRRAVAEHDWAPLTGGLPVTVSLGVATAALGSDPSPVLARADRALYAAKHGGRNRVSVAAH</sequence>
<dbReference type="PANTHER" id="PTHR45138:SF9">
    <property type="entry name" value="DIGUANYLATE CYCLASE DGCM-RELATED"/>
    <property type="match status" value="1"/>
</dbReference>
<dbReference type="InterPro" id="IPR050469">
    <property type="entry name" value="Diguanylate_Cyclase"/>
</dbReference>
<dbReference type="PANTHER" id="PTHR45138">
    <property type="entry name" value="REGULATORY COMPONENTS OF SENSORY TRANSDUCTION SYSTEM"/>
    <property type="match status" value="1"/>
</dbReference>
<comment type="caution">
    <text evidence="2">The sequence shown here is derived from an EMBL/GenBank/DDBJ whole genome shotgun (WGS) entry which is preliminary data.</text>
</comment>
<gene>
    <name evidence="2" type="ORF">BJ971_002668</name>
</gene>
<dbReference type="GO" id="GO:0052621">
    <property type="term" value="F:diguanylate cyclase activity"/>
    <property type="evidence" value="ECO:0007669"/>
    <property type="project" value="TreeGrafter"/>
</dbReference>
<organism evidence="2 3">
    <name type="scientific">Actinoplanes digitatis</name>
    <dbReference type="NCBI Taxonomy" id="1868"/>
    <lineage>
        <taxon>Bacteria</taxon>
        <taxon>Bacillati</taxon>
        <taxon>Actinomycetota</taxon>
        <taxon>Actinomycetes</taxon>
        <taxon>Micromonosporales</taxon>
        <taxon>Micromonosporaceae</taxon>
        <taxon>Actinoplanes</taxon>
    </lineage>
</organism>